<keyword evidence="6" id="KW-1185">Reference proteome</keyword>
<dbReference type="InterPro" id="IPR013520">
    <property type="entry name" value="Ribonucl_H"/>
</dbReference>
<evidence type="ECO:0000256" key="3">
    <source>
        <dbReference type="ARBA" id="ARBA00022839"/>
    </source>
</evidence>
<dbReference type="SUPFAM" id="SSF53098">
    <property type="entry name" value="Ribonuclease H-like"/>
    <property type="match status" value="1"/>
</dbReference>
<dbReference type="GO" id="GO:0003676">
    <property type="term" value="F:nucleic acid binding"/>
    <property type="evidence" value="ECO:0007669"/>
    <property type="project" value="InterPro"/>
</dbReference>
<reference evidence="6" key="1">
    <citation type="submission" date="2016-06" db="EMBL/GenBank/DDBJ databases">
        <authorList>
            <person name="Hehemann J.-H."/>
            <person name="Arevalo P."/>
            <person name="Datta M.S."/>
            <person name="Polz M.F."/>
        </authorList>
    </citation>
    <scope>NUCLEOTIDE SEQUENCE [LARGE SCALE GENOMIC DNA]</scope>
    <source>
        <strain evidence="6">9CSC122</strain>
    </source>
</reference>
<comment type="caution">
    <text evidence="5">The sequence shown here is derived from an EMBL/GenBank/DDBJ whole genome shotgun (WGS) entry which is preliminary data.</text>
</comment>
<dbReference type="InterPro" id="IPR012337">
    <property type="entry name" value="RNaseH-like_sf"/>
</dbReference>
<evidence type="ECO:0000313" key="5">
    <source>
        <dbReference type="EMBL" id="OCH74988.1"/>
    </source>
</evidence>
<dbReference type="RefSeq" id="WP_065576985.1">
    <property type="nucleotide sequence ID" value="NZ_JBNGCH010000582.1"/>
</dbReference>
<proteinExistence type="predicted"/>
<accession>A0A1B9QXX7</accession>
<dbReference type="InterPro" id="IPR036397">
    <property type="entry name" value="RNaseH_sf"/>
</dbReference>
<dbReference type="SMART" id="SM00479">
    <property type="entry name" value="EXOIII"/>
    <property type="match status" value="1"/>
</dbReference>
<dbReference type="GO" id="GO:0006259">
    <property type="term" value="P:DNA metabolic process"/>
    <property type="evidence" value="ECO:0007669"/>
    <property type="project" value="UniProtKB-ARBA"/>
</dbReference>
<feature type="non-terminal residue" evidence="5">
    <location>
        <position position="206"/>
    </location>
</feature>
<feature type="domain" description="Exonuclease" evidence="4">
    <location>
        <begin position="55"/>
        <end position="205"/>
    </location>
</feature>
<name>A0A1B9QXX7_9VIBR</name>
<evidence type="ECO:0000256" key="2">
    <source>
        <dbReference type="ARBA" id="ARBA00022801"/>
    </source>
</evidence>
<keyword evidence="3" id="KW-0269">Exonuclease</keyword>
<gene>
    <name evidence="5" type="ORF">A6E14_11800</name>
</gene>
<evidence type="ECO:0000259" key="4">
    <source>
        <dbReference type="SMART" id="SM00479"/>
    </source>
</evidence>
<evidence type="ECO:0000313" key="6">
    <source>
        <dbReference type="Proteomes" id="UP000093173"/>
    </source>
</evidence>
<dbReference type="EMBL" id="MAJZ01000582">
    <property type="protein sequence ID" value="OCH74988.1"/>
    <property type="molecule type" value="Genomic_DNA"/>
</dbReference>
<dbReference type="PANTHER" id="PTHR30231">
    <property type="entry name" value="DNA POLYMERASE III SUBUNIT EPSILON"/>
    <property type="match status" value="1"/>
</dbReference>
<sequence length="206" mass="23704">MKARLHFSPLHYFHPLERLKRKRKHCLATMKLPLLLEQLLKEPLPTFEDLAKDGEYIVLDIETTGLNSEKDIILSMGWVEISGGRVDLASAHHIYINDDSQINPETAVINHITPQMLAAGVSIHDAMMTFFEAAQGKYIVAHGCIVEENFMKQYLINHYHFHDLPLIWLDTLRLEKSMEKAINQHENIDLTLGSTRTRYGLPEYNS</sequence>
<organism evidence="5 6">
    <name type="scientific">Vibrio genomosp. F10</name>
    <dbReference type="NCBI Taxonomy" id="723171"/>
    <lineage>
        <taxon>Bacteria</taxon>
        <taxon>Pseudomonadati</taxon>
        <taxon>Pseudomonadota</taxon>
        <taxon>Gammaproteobacteria</taxon>
        <taxon>Vibrionales</taxon>
        <taxon>Vibrionaceae</taxon>
        <taxon>Vibrio</taxon>
    </lineage>
</organism>
<dbReference type="Proteomes" id="UP000093173">
    <property type="component" value="Unassembled WGS sequence"/>
</dbReference>
<dbReference type="GO" id="GO:0008408">
    <property type="term" value="F:3'-5' exonuclease activity"/>
    <property type="evidence" value="ECO:0007669"/>
    <property type="project" value="TreeGrafter"/>
</dbReference>
<dbReference type="PANTHER" id="PTHR30231:SF4">
    <property type="entry name" value="PROTEIN NEN2"/>
    <property type="match status" value="1"/>
</dbReference>
<dbReference type="Gene3D" id="3.30.420.10">
    <property type="entry name" value="Ribonuclease H-like superfamily/Ribonuclease H"/>
    <property type="match status" value="1"/>
</dbReference>
<dbReference type="CDD" id="cd06127">
    <property type="entry name" value="DEDDh"/>
    <property type="match status" value="1"/>
</dbReference>
<protein>
    <submittedName>
        <fullName evidence="5">DNA polymerase III subunit epsilon</fullName>
    </submittedName>
</protein>
<evidence type="ECO:0000256" key="1">
    <source>
        <dbReference type="ARBA" id="ARBA00022722"/>
    </source>
</evidence>
<keyword evidence="2" id="KW-0378">Hydrolase</keyword>
<dbReference type="AlphaFoldDB" id="A0A1B9QXX7"/>
<keyword evidence="1" id="KW-0540">Nuclease</keyword>
<dbReference type="Pfam" id="PF00929">
    <property type="entry name" value="RNase_T"/>
    <property type="match status" value="1"/>
</dbReference>